<dbReference type="Pfam" id="PF13087">
    <property type="entry name" value="AAA_12"/>
    <property type="match status" value="1"/>
</dbReference>
<sequence length="132" mass="14547">MFLNQVQNSEETQNTVRSLLPFCVIGGPFFGEGRFLHVAVMESRGGKVDPSRGTARDTLSAPDASFENEREALCVARCVRLLVDVLGVAPDDIVVLSNYLRQVEKIREFLRGGMHIHPAKGGRVEVCIVDGY</sequence>
<dbReference type="EMBL" id="CDMZ01003584">
    <property type="protein sequence ID" value="CEM46885.1"/>
    <property type="molecule type" value="Genomic_DNA"/>
</dbReference>
<name>A0A0G4HRE5_9ALVE</name>
<dbReference type="VEuPathDB" id="CryptoDB:Cvel_30619"/>
<evidence type="ECO:0000259" key="1">
    <source>
        <dbReference type="Pfam" id="PF13087"/>
    </source>
</evidence>
<evidence type="ECO:0000313" key="2">
    <source>
        <dbReference type="EMBL" id="CEM46885.1"/>
    </source>
</evidence>
<dbReference type="AlphaFoldDB" id="A0A0G4HRE5"/>
<reference evidence="2" key="1">
    <citation type="submission" date="2014-11" db="EMBL/GenBank/DDBJ databases">
        <authorList>
            <person name="Otto D Thomas"/>
            <person name="Naeem Raeece"/>
        </authorList>
    </citation>
    <scope>NUCLEOTIDE SEQUENCE</scope>
</reference>
<dbReference type="Gene3D" id="3.40.50.300">
    <property type="entry name" value="P-loop containing nucleotide triphosphate hydrolases"/>
    <property type="match status" value="1"/>
</dbReference>
<feature type="domain" description="DNA2/NAM7 helicase-like C-terminal" evidence="1">
    <location>
        <begin position="61"/>
        <end position="131"/>
    </location>
</feature>
<protein>
    <recommendedName>
        <fullName evidence="1">DNA2/NAM7 helicase-like C-terminal domain-containing protein</fullName>
    </recommendedName>
</protein>
<proteinExistence type="predicted"/>
<dbReference type="InterPro" id="IPR041679">
    <property type="entry name" value="DNA2/NAM7-like_C"/>
</dbReference>
<organism evidence="2">
    <name type="scientific">Chromera velia CCMP2878</name>
    <dbReference type="NCBI Taxonomy" id="1169474"/>
    <lineage>
        <taxon>Eukaryota</taxon>
        <taxon>Sar</taxon>
        <taxon>Alveolata</taxon>
        <taxon>Colpodellida</taxon>
        <taxon>Chromeraceae</taxon>
        <taxon>Chromera</taxon>
    </lineage>
</organism>
<dbReference type="InterPro" id="IPR027417">
    <property type="entry name" value="P-loop_NTPase"/>
</dbReference>
<gene>
    <name evidence="2" type="ORF">Cvel_30619</name>
</gene>
<accession>A0A0G4HRE5</accession>